<keyword evidence="6" id="KW-0029">Amino-acid transport</keyword>
<gene>
    <name evidence="11" type="ORF">ADN00_14360</name>
</gene>
<evidence type="ECO:0000313" key="11">
    <source>
        <dbReference type="EMBL" id="KPL73748.1"/>
    </source>
</evidence>
<keyword evidence="3" id="KW-1003">Cell membrane</keyword>
<dbReference type="InterPro" id="IPR001851">
    <property type="entry name" value="ABC_transp_permease"/>
</dbReference>
<keyword evidence="5 10" id="KW-0812">Transmembrane</keyword>
<feature type="transmembrane region" description="Helical" evidence="10">
    <location>
        <begin position="189"/>
        <end position="208"/>
    </location>
</feature>
<dbReference type="CDD" id="cd06582">
    <property type="entry name" value="TM_PBP1_LivH_like"/>
    <property type="match status" value="1"/>
</dbReference>
<dbReference type="STRING" id="1134406.ADN00_14360"/>
<dbReference type="PATRIC" id="fig|1134406.4.peg.1391"/>
<dbReference type="GO" id="GO:1903806">
    <property type="term" value="P:L-isoleucine import across plasma membrane"/>
    <property type="evidence" value="ECO:0007669"/>
    <property type="project" value="TreeGrafter"/>
</dbReference>
<sequence>MIWQQIVNGISVGSIYALMATGYALIYSLLGFSNWAHGDIAMVGAYLGFFFVASLHLPWWAALILALLGAGLLSVISERVAYRKIRKNNSPTMFLMIAAMGLSVALQNFVLVTIGSKFKTYPQILPVKAIEIGGVYVGLLDLISFLGAVIVIIILYYLIERTKFGLAVKAAAANMQVASLLGINVDKYISLVFLLAGSLAGLSGVFLGMKYTVYPQLGNFALKAFIASVFGGLGSVPGAIVGALFIGLMEVFVAGYVSAGLRDLFTFTLLVAVLVIRPTGLFGKDIQDKA</sequence>
<dbReference type="PANTHER" id="PTHR11795">
    <property type="entry name" value="BRANCHED-CHAIN AMINO ACID TRANSPORT SYSTEM PERMEASE PROTEIN LIVH"/>
    <property type="match status" value="1"/>
</dbReference>
<dbReference type="InterPro" id="IPR052157">
    <property type="entry name" value="BCAA_transport_permease"/>
</dbReference>
<evidence type="ECO:0000256" key="5">
    <source>
        <dbReference type="ARBA" id="ARBA00022692"/>
    </source>
</evidence>
<proteinExistence type="inferred from homology"/>
<dbReference type="EMBL" id="LGCL01000034">
    <property type="protein sequence ID" value="KPL73748.1"/>
    <property type="molecule type" value="Genomic_DNA"/>
</dbReference>
<accession>A0A0P6XNT4</accession>
<feature type="transmembrane region" description="Helical" evidence="10">
    <location>
        <begin position="253"/>
        <end position="276"/>
    </location>
</feature>
<dbReference type="GO" id="GO:0015192">
    <property type="term" value="F:L-phenylalanine transmembrane transporter activity"/>
    <property type="evidence" value="ECO:0007669"/>
    <property type="project" value="TreeGrafter"/>
</dbReference>
<dbReference type="RefSeq" id="WP_075063719.1">
    <property type="nucleotide sequence ID" value="NZ_LGCL01000034.1"/>
</dbReference>
<evidence type="ECO:0000256" key="7">
    <source>
        <dbReference type="ARBA" id="ARBA00022989"/>
    </source>
</evidence>
<dbReference type="AlphaFoldDB" id="A0A0P6XNT4"/>
<feature type="transmembrane region" description="Helical" evidence="10">
    <location>
        <begin position="59"/>
        <end position="82"/>
    </location>
</feature>
<evidence type="ECO:0000256" key="1">
    <source>
        <dbReference type="ARBA" id="ARBA00004651"/>
    </source>
</evidence>
<evidence type="ECO:0000256" key="10">
    <source>
        <dbReference type="SAM" id="Phobius"/>
    </source>
</evidence>
<protein>
    <submittedName>
        <fullName evidence="11">ABC transporter permease</fullName>
    </submittedName>
</protein>
<comment type="subcellular location">
    <subcellularLocation>
        <location evidence="1">Cell membrane</location>
        <topology evidence="1">Multi-pass membrane protein</topology>
    </subcellularLocation>
</comment>
<evidence type="ECO:0000256" key="6">
    <source>
        <dbReference type="ARBA" id="ARBA00022970"/>
    </source>
</evidence>
<keyword evidence="7 10" id="KW-1133">Transmembrane helix</keyword>
<dbReference type="PANTHER" id="PTHR11795:SF371">
    <property type="entry name" value="HIGH-AFFINITY BRANCHED-CHAIN AMINO ACID TRANSPORT SYSTEM PERMEASE PROTEIN LIVH"/>
    <property type="match status" value="1"/>
</dbReference>
<dbReference type="Pfam" id="PF02653">
    <property type="entry name" value="BPD_transp_2"/>
    <property type="match status" value="1"/>
</dbReference>
<reference evidence="11 12" key="1">
    <citation type="submission" date="2015-07" db="EMBL/GenBank/DDBJ databases">
        <title>Genome sequence of Ornatilinea apprima DSM 23815.</title>
        <authorList>
            <person name="Hemp J."/>
            <person name="Ward L.M."/>
            <person name="Pace L.A."/>
            <person name="Fischer W.W."/>
        </authorList>
    </citation>
    <scope>NUCLEOTIDE SEQUENCE [LARGE SCALE GENOMIC DNA]</scope>
    <source>
        <strain evidence="11 12">P3M-1</strain>
    </source>
</reference>
<feature type="transmembrane region" description="Helical" evidence="10">
    <location>
        <begin position="94"/>
        <end position="115"/>
    </location>
</feature>
<feature type="transmembrane region" description="Helical" evidence="10">
    <location>
        <begin position="135"/>
        <end position="159"/>
    </location>
</feature>
<comment type="similarity">
    <text evidence="9">Belongs to the binding-protein-dependent transport system permease family. LivHM subfamily.</text>
</comment>
<comment type="caution">
    <text evidence="11">The sequence shown here is derived from an EMBL/GenBank/DDBJ whole genome shotgun (WGS) entry which is preliminary data.</text>
</comment>
<dbReference type="GO" id="GO:0015808">
    <property type="term" value="P:L-alanine transport"/>
    <property type="evidence" value="ECO:0007669"/>
    <property type="project" value="TreeGrafter"/>
</dbReference>
<evidence type="ECO:0000256" key="8">
    <source>
        <dbReference type="ARBA" id="ARBA00023136"/>
    </source>
</evidence>
<dbReference type="GO" id="GO:0015188">
    <property type="term" value="F:L-isoleucine transmembrane transporter activity"/>
    <property type="evidence" value="ECO:0007669"/>
    <property type="project" value="TreeGrafter"/>
</dbReference>
<keyword evidence="2" id="KW-0813">Transport</keyword>
<evidence type="ECO:0000256" key="4">
    <source>
        <dbReference type="ARBA" id="ARBA00022519"/>
    </source>
</evidence>
<dbReference type="GO" id="GO:0005886">
    <property type="term" value="C:plasma membrane"/>
    <property type="evidence" value="ECO:0007669"/>
    <property type="project" value="UniProtKB-SubCell"/>
</dbReference>
<evidence type="ECO:0000256" key="3">
    <source>
        <dbReference type="ARBA" id="ARBA00022475"/>
    </source>
</evidence>
<keyword evidence="4" id="KW-0997">Cell inner membrane</keyword>
<organism evidence="11 12">
    <name type="scientific">Ornatilinea apprima</name>
    <dbReference type="NCBI Taxonomy" id="1134406"/>
    <lineage>
        <taxon>Bacteria</taxon>
        <taxon>Bacillati</taxon>
        <taxon>Chloroflexota</taxon>
        <taxon>Anaerolineae</taxon>
        <taxon>Anaerolineales</taxon>
        <taxon>Anaerolineaceae</taxon>
        <taxon>Ornatilinea</taxon>
    </lineage>
</organism>
<feature type="transmembrane region" description="Helical" evidence="10">
    <location>
        <begin position="220"/>
        <end position="247"/>
    </location>
</feature>
<feature type="transmembrane region" description="Helical" evidence="10">
    <location>
        <begin position="166"/>
        <end position="183"/>
    </location>
</feature>
<evidence type="ECO:0000256" key="2">
    <source>
        <dbReference type="ARBA" id="ARBA00022448"/>
    </source>
</evidence>
<keyword evidence="8 10" id="KW-0472">Membrane</keyword>
<keyword evidence="12" id="KW-1185">Reference proteome</keyword>
<name>A0A0P6XNT4_9CHLR</name>
<dbReference type="GO" id="GO:0015190">
    <property type="term" value="F:L-leucine transmembrane transporter activity"/>
    <property type="evidence" value="ECO:0007669"/>
    <property type="project" value="TreeGrafter"/>
</dbReference>
<dbReference type="OrthoDB" id="9807115at2"/>
<evidence type="ECO:0000256" key="9">
    <source>
        <dbReference type="ARBA" id="ARBA00037998"/>
    </source>
</evidence>
<dbReference type="GO" id="GO:0042941">
    <property type="term" value="P:D-alanine transmembrane transport"/>
    <property type="evidence" value="ECO:0007669"/>
    <property type="project" value="TreeGrafter"/>
</dbReference>
<dbReference type="GO" id="GO:0005304">
    <property type="term" value="F:L-valine transmembrane transporter activity"/>
    <property type="evidence" value="ECO:0007669"/>
    <property type="project" value="TreeGrafter"/>
</dbReference>
<evidence type="ECO:0000313" key="12">
    <source>
        <dbReference type="Proteomes" id="UP000050417"/>
    </source>
</evidence>
<dbReference type="Proteomes" id="UP000050417">
    <property type="component" value="Unassembled WGS sequence"/>
</dbReference>
<feature type="transmembrane region" description="Helical" evidence="10">
    <location>
        <begin position="6"/>
        <end position="27"/>
    </location>
</feature>